<accession>A0A4C1WEB0</accession>
<keyword evidence="1" id="KW-1133">Transmembrane helix</keyword>
<comment type="caution">
    <text evidence="2">The sequence shown here is derived from an EMBL/GenBank/DDBJ whole genome shotgun (WGS) entry which is preliminary data.</text>
</comment>
<name>A0A4C1WEB0_EUMVA</name>
<gene>
    <name evidence="2" type="ORF">EVAR_16183_1</name>
</gene>
<dbReference type="AlphaFoldDB" id="A0A4C1WEB0"/>
<feature type="transmembrane region" description="Helical" evidence="1">
    <location>
        <begin position="28"/>
        <end position="50"/>
    </location>
</feature>
<dbReference type="OrthoDB" id="9995375at2759"/>
<proteinExistence type="predicted"/>
<dbReference type="Proteomes" id="UP000299102">
    <property type="component" value="Unassembled WGS sequence"/>
</dbReference>
<keyword evidence="3" id="KW-1185">Reference proteome</keyword>
<evidence type="ECO:0000313" key="2">
    <source>
        <dbReference type="EMBL" id="GBP48514.1"/>
    </source>
</evidence>
<protein>
    <submittedName>
        <fullName evidence="2">Uncharacterized protein</fullName>
    </submittedName>
</protein>
<reference evidence="2 3" key="1">
    <citation type="journal article" date="2019" name="Commun. Biol.">
        <title>The bagworm genome reveals a unique fibroin gene that provides high tensile strength.</title>
        <authorList>
            <person name="Kono N."/>
            <person name="Nakamura H."/>
            <person name="Ohtoshi R."/>
            <person name="Tomita M."/>
            <person name="Numata K."/>
            <person name="Arakawa K."/>
        </authorList>
    </citation>
    <scope>NUCLEOTIDE SEQUENCE [LARGE SCALE GENOMIC DNA]</scope>
</reference>
<dbReference type="EMBL" id="BGZK01000525">
    <property type="protein sequence ID" value="GBP48514.1"/>
    <property type="molecule type" value="Genomic_DNA"/>
</dbReference>
<evidence type="ECO:0000313" key="3">
    <source>
        <dbReference type="Proteomes" id="UP000299102"/>
    </source>
</evidence>
<keyword evidence="1" id="KW-0812">Transmembrane</keyword>
<sequence>MSLVLVNGFREQKSCDRLIVDETLMSPFGAIVIATQLVGLASVNVILFAIEKSTRVDTPTKLKTVNCMKHHQPDSNHREHAATLP</sequence>
<keyword evidence="1" id="KW-0472">Membrane</keyword>
<organism evidence="2 3">
    <name type="scientific">Eumeta variegata</name>
    <name type="common">Bagworm moth</name>
    <name type="synonym">Eumeta japonica</name>
    <dbReference type="NCBI Taxonomy" id="151549"/>
    <lineage>
        <taxon>Eukaryota</taxon>
        <taxon>Metazoa</taxon>
        <taxon>Ecdysozoa</taxon>
        <taxon>Arthropoda</taxon>
        <taxon>Hexapoda</taxon>
        <taxon>Insecta</taxon>
        <taxon>Pterygota</taxon>
        <taxon>Neoptera</taxon>
        <taxon>Endopterygota</taxon>
        <taxon>Lepidoptera</taxon>
        <taxon>Glossata</taxon>
        <taxon>Ditrysia</taxon>
        <taxon>Tineoidea</taxon>
        <taxon>Psychidae</taxon>
        <taxon>Oiketicinae</taxon>
        <taxon>Eumeta</taxon>
    </lineage>
</organism>
<evidence type="ECO:0000256" key="1">
    <source>
        <dbReference type="SAM" id="Phobius"/>
    </source>
</evidence>